<gene>
    <name evidence="3" type="ORF">TVY486_0807170</name>
</gene>
<evidence type="ECO:0000256" key="2">
    <source>
        <dbReference type="SAM" id="MobiDB-lite"/>
    </source>
</evidence>
<accession>G0TZT2</accession>
<proteinExistence type="predicted"/>
<feature type="coiled-coil region" evidence="1">
    <location>
        <begin position="20"/>
        <end position="47"/>
    </location>
</feature>
<organism evidence="3">
    <name type="scientific">Trypanosoma vivax (strain Y486)</name>
    <dbReference type="NCBI Taxonomy" id="1055687"/>
    <lineage>
        <taxon>Eukaryota</taxon>
        <taxon>Discoba</taxon>
        <taxon>Euglenozoa</taxon>
        <taxon>Kinetoplastea</taxon>
        <taxon>Metakinetoplastina</taxon>
        <taxon>Trypanosomatida</taxon>
        <taxon>Trypanosomatidae</taxon>
        <taxon>Trypanosoma</taxon>
        <taxon>Duttonella</taxon>
    </lineage>
</organism>
<sequence>MLGALDHTATDAIHNFDDALQRARSALHQEESRLAELMHAVRLQQDENQSCRDAIRSQQQPRLDALRREITRVCSLVEHQKNESEQQQQHVEAVRRPRREGEERSRDLKQELHRSQRAYLSRSALVHAGLIQWFTSQNSLANLTAAAGRRDSEVRALQSQVAALQDELRSLVEEEEAAIGGGEQCGTNGGSSLDGDSMCAVKCNGETNDSTPSVESLQRELESLHEEYVGCVQTSTHDLAEKRAALDRLRVELKRLCLEVETADAAQQEVQQQFHAALNQSDARVGCRLCGGRWWGPSSYKFIHLRSTVWRAEPRTVVSVIV</sequence>
<dbReference type="AlphaFoldDB" id="G0TZT2"/>
<protein>
    <submittedName>
        <fullName evidence="3">Uncharacterized protein</fullName>
    </submittedName>
</protein>
<reference evidence="3" key="1">
    <citation type="journal article" date="2012" name="Proc. Natl. Acad. Sci. U.S.A.">
        <title>Antigenic diversity is generated by distinct evolutionary mechanisms in African trypanosome species.</title>
        <authorList>
            <person name="Jackson A.P."/>
            <person name="Berry A."/>
            <person name="Aslett M."/>
            <person name="Allison H.C."/>
            <person name="Burton P."/>
            <person name="Vavrova-Anderson J."/>
            <person name="Brown R."/>
            <person name="Browne H."/>
            <person name="Corton N."/>
            <person name="Hauser H."/>
            <person name="Gamble J."/>
            <person name="Gilderthorp R."/>
            <person name="Marcello L."/>
            <person name="McQuillan J."/>
            <person name="Otto T.D."/>
            <person name="Quail M.A."/>
            <person name="Sanders M.J."/>
            <person name="van Tonder A."/>
            <person name="Ginger M.L."/>
            <person name="Field M.C."/>
            <person name="Barry J.D."/>
            <person name="Hertz-Fowler C."/>
            <person name="Berriman M."/>
        </authorList>
    </citation>
    <scope>NUCLEOTIDE SEQUENCE</scope>
    <source>
        <strain evidence="3">Y486</strain>
    </source>
</reference>
<feature type="coiled-coil region" evidence="1">
    <location>
        <begin position="239"/>
        <end position="266"/>
    </location>
</feature>
<dbReference type="VEuPathDB" id="TriTrypDB:TvY486_0807170"/>
<feature type="compositionally biased region" description="Basic and acidic residues" evidence="2">
    <location>
        <begin position="92"/>
        <end position="110"/>
    </location>
</feature>
<feature type="region of interest" description="Disordered" evidence="2">
    <location>
        <begin position="79"/>
        <end position="110"/>
    </location>
</feature>
<evidence type="ECO:0000256" key="1">
    <source>
        <dbReference type="SAM" id="Coils"/>
    </source>
</evidence>
<name>G0TZT2_TRYVY</name>
<keyword evidence="1" id="KW-0175">Coiled coil</keyword>
<dbReference type="EMBL" id="HE573024">
    <property type="protein sequence ID" value="CCC50110.1"/>
    <property type="molecule type" value="Genomic_DNA"/>
</dbReference>
<evidence type="ECO:0000313" key="3">
    <source>
        <dbReference type="EMBL" id="CCC50110.1"/>
    </source>
</evidence>